<dbReference type="OrthoDB" id="10677425at2759"/>
<dbReference type="EMBL" id="ML213505">
    <property type="protein sequence ID" value="TFK55313.1"/>
    <property type="molecule type" value="Genomic_DNA"/>
</dbReference>
<evidence type="ECO:0000256" key="1">
    <source>
        <dbReference type="SAM" id="MobiDB-lite"/>
    </source>
</evidence>
<proteinExistence type="predicted"/>
<organism evidence="2 3">
    <name type="scientific">Heliocybe sulcata</name>
    <dbReference type="NCBI Taxonomy" id="5364"/>
    <lineage>
        <taxon>Eukaryota</taxon>
        <taxon>Fungi</taxon>
        <taxon>Dikarya</taxon>
        <taxon>Basidiomycota</taxon>
        <taxon>Agaricomycotina</taxon>
        <taxon>Agaricomycetes</taxon>
        <taxon>Gloeophyllales</taxon>
        <taxon>Gloeophyllaceae</taxon>
        <taxon>Heliocybe</taxon>
    </lineage>
</organism>
<accession>A0A5C3NDA0</accession>
<feature type="compositionally biased region" description="Acidic residues" evidence="1">
    <location>
        <begin position="318"/>
        <end position="328"/>
    </location>
</feature>
<keyword evidence="3" id="KW-1185">Reference proteome</keyword>
<feature type="compositionally biased region" description="Acidic residues" evidence="1">
    <location>
        <begin position="21"/>
        <end position="41"/>
    </location>
</feature>
<feature type="region of interest" description="Disordered" evidence="1">
    <location>
        <begin position="1"/>
        <end position="69"/>
    </location>
</feature>
<gene>
    <name evidence="2" type="ORF">OE88DRAFT_1033066</name>
</gene>
<feature type="compositionally biased region" description="Basic and acidic residues" evidence="1">
    <location>
        <begin position="42"/>
        <end position="59"/>
    </location>
</feature>
<feature type="compositionally biased region" description="Basic and acidic residues" evidence="1">
    <location>
        <begin position="1"/>
        <end position="10"/>
    </location>
</feature>
<dbReference type="Proteomes" id="UP000305948">
    <property type="component" value="Unassembled WGS sequence"/>
</dbReference>
<feature type="compositionally biased region" description="Acidic residues" evidence="1">
    <location>
        <begin position="151"/>
        <end position="177"/>
    </location>
</feature>
<feature type="compositionally biased region" description="Basic residues" evidence="1">
    <location>
        <begin position="202"/>
        <end position="221"/>
    </location>
</feature>
<evidence type="ECO:0000313" key="3">
    <source>
        <dbReference type="Proteomes" id="UP000305948"/>
    </source>
</evidence>
<dbReference type="AlphaFoldDB" id="A0A5C3NDA0"/>
<feature type="region of interest" description="Disordered" evidence="1">
    <location>
        <begin position="121"/>
        <end position="397"/>
    </location>
</feature>
<feature type="compositionally biased region" description="Basic and acidic residues" evidence="1">
    <location>
        <begin position="329"/>
        <end position="346"/>
    </location>
</feature>
<sequence>MRQDILDHLHGTLADPPPELLEGDEPDEEEGEEEGEEEEEGRQEARRLQREDALHEWQSRQHAQADSALRAAQDEFYEHARQEWASRLEQVGLSWGEWGYVSPVERMVVEKALGMPVTRVSRMGSRASRVSSGRSSRGRAAREMDVMGEGLVEEPEELEDEEEEEYEDREAGVEEEYNEHTEAQETIEERALDRTASGRSGGLRRRWGTLTKRLKPALKKSARAEVHEVREVEGTPTDVYMEQPPEVTLTRRRRAAGGRQRQTRYMPEGDEDGDLYDEPYARESDSFARSEMEYGSPISGEEYSRPETAYRSPSMGDYESEEEEEQEEQEGRREKMQRDERPEPRRGLTRGESGTWGGARRKLRKRARPETGRTGFAENMRRFVGRSRSRGRPPSLT</sequence>
<evidence type="ECO:0000313" key="2">
    <source>
        <dbReference type="EMBL" id="TFK55313.1"/>
    </source>
</evidence>
<feature type="compositionally biased region" description="Low complexity" evidence="1">
    <location>
        <begin position="121"/>
        <end position="135"/>
    </location>
</feature>
<name>A0A5C3NDA0_9AGAM</name>
<feature type="compositionally biased region" description="Basic and acidic residues" evidence="1">
    <location>
        <begin position="279"/>
        <end position="292"/>
    </location>
</feature>
<reference evidence="2 3" key="1">
    <citation type="journal article" date="2019" name="Nat. Ecol. Evol.">
        <title>Megaphylogeny resolves global patterns of mushroom evolution.</title>
        <authorList>
            <person name="Varga T."/>
            <person name="Krizsan K."/>
            <person name="Foldi C."/>
            <person name="Dima B."/>
            <person name="Sanchez-Garcia M."/>
            <person name="Sanchez-Ramirez S."/>
            <person name="Szollosi G.J."/>
            <person name="Szarkandi J.G."/>
            <person name="Papp V."/>
            <person name="Albert L."/>
            <person name="Andreopoulos W."/>
            <person name="Angelini C."/>
            <person name="Antonin V."/>
            <person name="Barry K.W."/>
            <person name="Bougher N.L."/>
            <person name="Buchanan P."/>
            <person name="Buyck B."/>
            <person name="Bense V."/>
            <person name="Catcheside P."/>
            <person name="Chovatia M."/>
            <person name="Cooper J."/>
            <person name="Damon W."/>
            <person name="Desjardin D."/>
            <person name="Finy P."/>
            <person name="Geml J."/>
            <person name="Haridas S."/>
            <person name="Hughes K."/>
            <person name="Justo A."/>
            <person name="Karasinski D."/>
            <person name="Kautmanova I."/>
            <person name="Kiss B."/>
            <person name="Kocsube S."/>
            <person name="Kotiranta H."/>
            <person name="LaButti K.M."/>
            <person name="Lechner B.E."/>
            <person name="Liimatainen K."/>
            <person name="Lipzen A."/>
            <person name="Lukacs Z."/>
            <person name="Mihaltcheva S."/>
            <person name="Morgado L.N."/>
            <person name="Niskanen T."/>
            <person name="Noordeloos M.E."/>
            <person name="Ohm R.A."/>
            <person name="Ortiz-Santana B."/>
            <person name="Ovrebo C."/>
            <person name="Racz N."/>
            <person name="Riley R."/>
            <person name="Savchenko A."/>
            <person name="Shiryaev A."/>
            <person name="Soop K."/>
            <person name="Spirin V."/>
            <person name="Szebenyi C."/>
            <person name="Tomsovsky M."/>
            <person name="Tulloss R.E."/>
            <person name="Uehling J."/>
            <person name="Grigoriev I.V."/>
            <person name="Vagvolgyi C."/>
            <person name="Papp T."/>
            <person name="Martin F.M."/>
            <person name="Miettinen O."/>
            <person name="Hibbett D.S."/>
            <person name="Nagy L.G."/>
        </authorList>
    </citation>
    <scope>NUCLEOTIDE SEQUENCE [LARGE SCALE GENOMIC DNA]</scope>
    <source>
        <strain evidence="2 3">OMC1185</strain>
    </source>
</reference>
<feature type="compositionally biased region" description="Basic and acidic residues" evidence="1">
    <location>
        <begin position="178"/>
        <end position="193"/>
    </location>
</feature>
<protein>
    <submittedName>
        <fullName evidence="2">Uncharacterized protein</fullName>
    </submittedName>
</protein>
<feature type="compositionally biased region" description="Acidic residues" evidence="1">
    <location>
        <begin position="268"/>
        <end position="277"/>
    </location>
</feature>
<feature type="compositionally biased region" description="Basic and acidic residues" evidence="1">
    <location>
        <begin position="222"/>
        <end position="233"/>
    </location>
</feature>